<dbReference type="GO" id="GO:0005886">
    <property type="term" value="C:plasma membrane"/>
    <property type="evidence" value="ECO:0000318"/>
    <property type="project" value="GO_Central"/>
</dbReference>
<evidence type="ECO:0000256" key="6">
    <source>
        <dbReference type="SAM" id="Phobius"/>
    </source>
</evidence>
<keyword evidence="5 6" id="KW-0472">Membrane</keyword>
<organism evidence="8 9">
    <name type="scientific">Ricinus communis</name>
    <name type="common">Castor bean</name>
    <dbReference type="NCBI Taxonomy" id="3988"/>
    <lineage>
        <taxon>Eukaryota</taxon>
        <taxon>Viridiplantae</taxon>
        <taxon>Streptophyta</taxon>
        <taxon>Embryophyta</taxon>
        <taxon>Tracheophyta</taxon>
        <taxon>Spermatophyta</taxon>
        <taxon>Magnoliopsida</taxon>
        <taxon>eudicotyledons</taxon>
        <taxon>Gunneridae</taxon>
        <taxon>Pentapetalae</taxon>
        <taxon>rosids</taxon>
        <taxon>fabids</taxon>
        <taxon>Malpighiales</taxon>
        <taxon>Euphorbiaceae</taxon>
        <taxon>Acalyphoideae</taxon>
        <taxon>Acalypheae</taxon>
        <taxon>Ricinus</taxon>
    </lineage>
</organism>
<gene>
    <name evidence="8" type="ORF">RCOM_1248430</name>
</gene>
<dbReference type="InterPro" id="IPR049453">
    <property type="entry name" value="Memb_transporter_dom"/>
</dbReference>
<evidence type="ECO:0000313" key="8">
    <source>
        <dbReference type="EMBL" id="EEF34652.1"/>
    </source>
</evidence>
<dbReference type="AlphaFoldDB" id="B9SP20"/>
<evidence type="ECO:0000256" key="3">
    <source>
        <dbReference type="ARBA" id="ARBA00022692"/>
    </source>
</evidence>
<evidence type="ECO:0000259" key="7">
    <source>
        <dbReference type="Pfam" id="PF13515"/>
    </source>
</evidence>
<dbReference type="Pfam" id="PF13515">
    <property type="entry name" value="FUSC_2"/>
    <property type="match status" value="1"/>
</dbReference>
<dbReference type="PANTHER" id="PTHR30509:SF34">
    <property type="entry name" value="F3L24.34 PROTEIN"/>
    <property type="match status" value="1"/>
</dbReference>
<protein>
    <recommendedName>
        <fullName evidence="7">Integral membrane bound transporter domain-containing protein</fullName>
    </recommendedName>
</protein>
<feature type="transmembrane region" description="Helical" evidence="6">
    <location>
        <begin position="103"/>
        <end position="120"/>
    </location>
</feature>
<feature type="transmembrane region" description="Helical" evidence="6">
    <location>
        <begin position="132"/>
        <end position="153"/>
    </location>
</feature>
<evidence type="ECO:0000256" key="2">
    <source>
        <dbReference type="ARBA" id="ARBA00022475"/>
    </source>
</evidence>
<keyword evidence="4 6" id="KW-1133">Transmembrane helix</keyword>
<evidence type="ECO:0000256" key="1">
    <source>
        <dbReference type="ARBA" id="ARBA00004651"/>
    </source>
</evidence>
<reference evidence="9" key="1">
    <citation type="journal article" date="2010" name="Nat. Biotechnol.">
        <title>Draft genome sequence of the oilseed species Ricinus communis.</title>
        <authorList>
            <person name="Chan A.P."/>
            <person name="Crabtree J."/>
            <person name="Zhao Q."/>
            <person name="Lorenzi H."/>
            <person name="Orvis J."/>
            <person name="Puiu D."/>
            <person name="Melake-Berhan A."/>
            <person name="Jones K.M."/>
            <person name="Redman J."/>
            <person name="Chen G."/>
            <person name="Cahoon E.B."/>
            <person name="Gedil M."/>
            <person name="Stanke M."/>
            <person name="Haas B.J."/>
            <person name="Wortman J.R."/>
            <person name="Fraser-Liggett C.M."/>
            <person name="Ravel J."/>
            <person name="Rabinowicz P.D."/>
        </authorList>
    </citation>
    <scope>NUCLEOTIDE SEQUENCE [LARGE SCALE GENOMIC DNA]</scope>
    <source>
        <strain evidence="9">cv. Hale</strain>
    </source>
</reference>
<evidence type="ECO:0000313" key="9">
    <source>
        <dbReference type="Proteomes" id="UP000008311"/>
    </source>
</evidence>
<accession>B9SP20</accession>
<dbReference type="PANTHER" id="PTHR30509">
    <property type="entry name" value="P-HYDROXYBENZOIC ACID EFFLUX PUMP SUBUNIT-RELATED"/>
    <property type="match status" value="1"/>
</dbReference>
<dbReference type="Proteomes" id="UP000008311">
    <property type="component" value="Unassembled WGS sequence"/>
</dbReference>
<keyword evidence="3 6" id="KW-0812">Transmembrane</keyword>
<feature type="domain" description="Integral membrane bound transporter" evidence="7">
    <location>
        <begin position="22"/>
        <end position="148"/>
    </location>
</feature>
<keyword evidence="9" id="KW-1185">Reference proteome</keyword>
<proteinExistence type="predicted"/>
<keyword evidence="2" id="KW-1003">Cell membrane</keyword>
<sequence>MMKLSSERWNFALKCSLSLGFAVLFGLIFNKENGYWSGLTIATSFIKGRQATFTAANARAQATALGSVYGVLCSFIFQRFVDYRFLLLFPWIIFSNFLKHSRMYGQAGGISAVIGALLILGRKNYGSPSEFAIARIVETFIGLICSVTVEILFQPARAATLAETQFIWSLRALQSCIEDIVLLAGQKSMSESVPLGLREKQKTLKSHIDQMGKFIGDATLEPNFWFLPFQEAIYEKFLRSLRKMQDLILFAAYAVEILSGISEKLGLDWEELEEYIDIDLDHFQEKVKSSLICLEEVLCVKSIAVFENKWQKSPDIESGKSDIKGLDVESVLEIVSSFMENSKEVVSMANASKGEQRLKNQMIIYLSGLGFCISNLMRETIEIGKGVKELIAMESPAMQINLNEILCKFKDFPC</sequence>
<dbReference type="eggNOG" id="ENOG502QSR1">
    <property type="taxonomic scope" value="Eukaryota"/>
</dbReference>
<dbReference type="EMBL" id="EQ974058">
    <property type="protein sequence ID" value="EEF34652.1"/>
    <property type="molecule type" value="Genomic_DNA"/>
</dbReference>
<evidence type="ECO:0000256" key="4">
    <source>
        <dbReference type="ARBA" id="ARBA00022989"/>
    </source>
</evidence>
<evidence type="ECO:0000256" key="5">
    <source>
        <dbReference type="ARBA" id="ARBA00023136"/>
    </source>
</evidence>
<dbReference type="InParanoid" id="B9SP20"/>
<feature type="transmembrane region" description="Helical" evidence="6">
    <location>
        <begin position="12"/>
        <end position="29"/>
    </location>
</feature>
<dbReference type="STRING" id="3988.B9SP20"/>
<comment type="subcellular location">
    <subcellularLocation>
        <location evidence="1">Cell membrane</location>
        <topology evidence="1">Multi-pass membrane protein</topology>
    </subcellularLocation>
</comment>
<name>B9SP20_RICCO</name>